<accession>A0ABN9U2K7</accession>
<dbReference type="Proteomes" id="UP001189429">
    <property type="component" value="Unassembled WGS sequence"/>
</dbReference>
<evidence type="ECO:0008006" key="5">
    <source>
        <dbReference type="Google" id="ProtNLM"/>
    </source>
</evidence>
<keyword evidence="2" id="KW-0732">Signal</keyword>
<feature type="compositionally biased region" description="Low complexity" evidence="1">
    <location>
        <begin position="42"/>
        <end position="58"/>
    </location>
</feature>
<gene>
    <name evidence="3" type="ORF">PCOR1329_LOCUS44631</name>
</gene>
<proteinExistence type="predicted"/>
<feature type="compositionally biased region" description="Low complexity" evidence="1">
    <location>
        <begin position="77"/>
        <end position="91"/>
    </location>
</feature>
<dbReference type="SUPFAM" id="SSF53448">
    <property type="entry name" value="Nucleotide-diphospho-sugar transferases"/>
    <property type="match status" value="1"/>
</dbReference>
<evidence type="ECO:0000313" key="3">
    <source>
        <dbReference type="EMBL" id="CAK0853020.1"/>
    </source>
</evidence>
<feature type="signal peptide" evidence="2">
    <location>
        <begin position="1"/>
        <end position="16"/>
    </location>
</feature>
<evidence type="ECO:0000256" key="1">
    <source>
        <dbReference type="SAM" id="MobiDB-lite"/>
    </source>
</evidence>
<dbReference type="InterPro" id="IPR029044">
    <property type="entry name" value="Nucleotide-diphossugar_trans"/>
</dbReference>
<keyword evidence="4" id="KW-1185">Reference proteome</keyword>
<evidence type="ECO:0000256" key="2">
    <source>
        <dbReference type="SAM" id="SignalP"/>
    </source>
</evidence>
<protein>
    <recommendedName>
        <fullName evidence="5">Protein xylosyltransferase</fullName>
    </recommendedName>
</protein>
<evidence type="ECO:0000313" key="4">
    <source>
        <dbReference type="Proteomes" id="UP001189429"/>
    </source>
</evidence>
<reference evidence="3" key="1">
    <citation type="submission" date="2023-10" db="EMBL/GenBank/DDBJ databases">
        <authorList>
            <person name="Chen Y."/>
            <person name="Shah S."/>
            <person name="Dougan E. K."/>
            <person name="Thang M."/>
            <person name="Chan C."/>
        </authorList>
    </citation>
    <scope>NUCLEOTIDE SEQUENCE [LARGE SCALE GENOMIC DNA]</scope>
</reference>
<sequence>MKVCLLLFLFWIGCIAVAVVTDPWALIHGFRVLHAASAAQSSEQHSSQPAPSQSLLEQTMTPRSSSQPALQKPIHAQTTTQQASGQSYTSQQFTEANKSGNVVGGPVKLHEAAQQIVKSGWQLLNLSAQAAQLVLNAVPIDLARQPEPRARVYSLGSSEGRLQLPPVEYSLIVNMHNRYKNLVTVLASYLITPRGSFELLAFCDGCNAKTLQRAEKAFDTYLPIVWNGSAAACSLEFLKSVTGHVAPGKSNQRYWEPVREMCVAACGDAFFRQCGSLRRAVLVDQPSAIYETASNNRGAILAEGQFLIIMQDDWVMTQIGWNVHMSLPARLYDDVFGISANCAHGWRGLPGGRVGRCLDDQRDRPLDPELVRKSGTFFVRPTGNRGPILYNASKFRQMGYPRPVLPNGCRRPRVSHLGCAFAGLGVGRVPLQMIVLGGAGRKDSDAVAFKDNGFKTKEAEQEYKQWRKGLRETGKFRQPEKGWRGMPTDFGKERTLSLTGLSSSICDR</sequence>
<organism evidence="3 4">
    <name type="scientific">Prorocentrum cordatum</name>
    <dbReference type="NCBI Taxonomy" id="2364126"/>
    <lineage>
        <taxon>Eukaryota</taxon>
        <taxon>Sar</taxon>
        <taxon>Alveolata</taxon>
        <taxon>Dinophyceae</taxon>
        <taxon>Prorocentrales</taxon>
        <taxon>Prorocentraceae</taxon>
        <taxon>Prorocentrum</taxon>
    </lineage>
</organism>
<feature type="chain" id="PRO_5045788629" description="Protein xylosyltransferase" evidence="2">
    <location>
        <begin position="17"/>
        <end position="508"/>
    </location>
</feature>
<feature type="region of interest" description="Disordered" evidence="1">
    <location>
        <begin position="42"/>
        <end position="91"/>
    </location>
</feature>
<dbReference type="EMBL" id="CAUYUJ010015366">
    <property type="protein sequence ID" value="CAK0853020.1"/>
    <property type="molecule type" value="Genomic_DNA"/>
</dbReference>
<feature type="compositionally biased region" description="Polar residues" evidence="1">
    <location>
        <begin position="59"/>
        <end position="69"/>
    </location>
</feature>
<comment type="caution">
    <text evidence="3">The sequence shown here is derived from an EMBL/GenBank/DDBJ whole genome shotgun (WGS) entry which is preliminary data.</text>
</comment>
<name>A0ABN9U2K7_9DINO</name>